<dbReference type="PROSITE" id="PS51746">
    <property type="entry name" value="PPM_2"/>
    <property type="match status" value="1"/>
</dbReference>
<dbReference type="OMA" id="ANTIAWM"/>
<dbReference type="InterPro" id="IPR001932">
    <property type="entry name" value="PPM-type_phosphatase-like_dom"/>
</dbReference>
<dbReference type="PANTHER" id="PTHR12320:SF1">
    <property type="entry name" value="PROTEIN PHOSPHATASE PTC7 HOMOLOG"/>
    <property type="match status" value="1"/>
</dbReference>
<comment type="caution">
    <text evidence="3">The sequence shown here is derived from an EMBL/GenBank/DDBJ whole genome shotgun (WGS) entry which is preliminary data.</text>
</comment>
<comment type="cofactor">
    <cofactor evidence="1">
        <name>Mg(2+)</name>
        <dbReference type="ChEBI" id="CHEBI:18420"/>
    </cofactor>
</comment>
<feature type="domain" description="PPM-type phosphatase" evidence="2">
    <location>
        <begin position="38"/>
        <end position="300"/>
    </location>
</feature>
<evidence type="ECO:0000259" key="2">
    <source>
        <dbReference type="PROSITE" id="PS51746"/>
    </source>
</evidence>
<evidence type="ECO:0000313" key="4">
    <source>
        <dbReference type="Proteomes" id="UP000751190"/>
    </source>
</evidence>
<protein>
    <recommendedName>
        <fullName evidence="1">Protein phosphatase</fullName>
        <ecNumber evidence="1">3.1.3.16</ecNumber>
    </recommendedName>
</protein>
<dbReference type="Gene3D" id="3.60.40.10">
    <property type="entry name" value="PPM-type phosphatase domain"/>
    <property type="match status" value="1"/>
</dbReference>
<dbReference type="InterPro" id="IPR036457">
    <property type="entry name" value="PPM-type-like_dom_sf"/>
</dbReference>
<comment type="cofactor">
    <cofactor evidence="1">
        <name>Mn(2+)</name>
        <dbReference type="ChEBI" id="CHEBI:29035"/>
    </cofactor>
</comment>
<keyword evidence="1" id="KW-0904">Protein phosphatase</keyword>
<evidence type="ECO:0000256" key="1">
    <source>
        <dbReference type="RuleBase" id="RU366020"/>
    </source>
</evidence>
<dbReference type="GO" id="GO:0046872">
    <property type="term" value="F:metal ion binding"/>
    <property type="evidence" value="ECO:0007669"/>
    <property type="project" value="UniProtKB-UniRule"/>
</dbReference>
<keyword evidence="1" id="KW-0479">Metal-binding</keyword>
<organism evidence="3 4">
    <name type="scientific">Diacronema lutheri</name>
    <name type="common">Unicellular marine alga</name>
    <name type="synonym">Monochrysis lutheri</name>
    <dbReference type="NCBI Taxonomy" id="2081491"/>
    <lineage>
        <taxon>Eukaryota</taxon>
        <taxon>Haptista</taxon>
        <taxon>Haptophyta</taxon>
        <taxon>Pavlovophyceae</taxon>
        <taxon>Pavlovales</taxon>
        <taxon>Pavlovaceae</taxon>
        <taxon>Diacronema</taxon>
    </lineage>
</organism>
<dbReference type="AlphaFoldDB" id="A0A8J6CF06"/>
<keyword evidence="1" id="KW-0378">Hydrolase</keyword>
<dbReference type="InterPro" id="IPR039123">
    <property type="entry name" value="PPTC7"/>
</dbReference>
<dbReference type="OrthoDB" id="60843at2759"/>
<keyword evidence="4" id="KW-1185">Reference proteome</keyword>
<gene>
    <name evidence="3" type="ORF">KFE25_008620</name>
</gene>
<dbReference type="EC" id="3.1.3.16" evidence="1"/>
<sequence length="313" mass="32912">MMALMTSGGRLGVSRVWLSALTVAAPRRLIASAAVRLDFGVASLPDPSKKRGEDAHIVSRGSATRAWAAVFDGVGGWSRHGIDPSRYSRKLARIVDVELHRQAAAGELRLRDALHAAATTNAEVGSCTACLAAVDTQTSLITTLNVGDSAVWVLRQLGGAATGSTGSGGGGGEERGPVFSLVHRSKVQQHAFNTPYQLGTQSRDSAADAELGVFAGRAGDVIVLASDGLFDNLSEADVRLLVSEREGKPAQHIADTLAYVAQRFSFDPHRQSPFELEAARHGIDFKGGKVDDTTVVVLRLLPDGPAADGERAL</sequence>
<comment type="catalytic activity">
    <reaction evidence="1">
        <text>O-phospho-L-seryl-[protein] + H2O = L-seryl-[protein] + phosphate</text>
        <dbReference type="Rhea" id="RHEA:20629"/>
        <dbReference type="Rhea" id="RHEA-COMP:9863"/>
        <dbReference type="Rhea" id="RHEA-COMP:11604"/>
        <dbReference type="ChEBI" id="CHEBI:15377"/>
        <dbReference type="ChEBI" id="CHEBI:29999"/>
        <dbReference type="ChEBI" id="CHEBI:43474"/>
        <dbReference type="ChEBI" id="CHEBI:83421"/>
        <dbReference type="EC" id="3.1.3.16"/>
    </reaction>
</comment>
<dbReference type="SUPFAM" id="SSF81606">
    <property type="entry name" value="PP2C-like"/>
    <property type="match status" value="1"/>
</dbReference>
<dbReference type="EMBL" id="JAGTXO010000001">
    <property type="protein sequence ID" value="KAG8470199.1"/>
    <property type="molecule type" value="Genomic_DNA"/>
</dbReference>
<dbReference type="SMART" id="SM00332">
    <property type="entry name" value="PP2Cc"/>
    <property type="match status" value="1"/>
</dbReference>
<accession>A0A8J6CF06</accession>
<reference evidence="3" key="1">
    <citation type="submission" date="2021-05" db="EMBL/GenBank/DDBJ databases">
        <title>The genome of the haptophyte Pavlova lutheri (Diacronema luteri, Pavlovales) - a model for lipid biosynthesis in eukaryotic algae.</title>
        <authorList>
            <person name="Hulatt C.J."/>
            <person name="Posewitz M.C."/>
        </authorList>
    </citation>
    <scope>NUCLEOTIDE SEQUENCE</scope>
    <source>
        <strain evidence="3">NIVA-4/92</strain>
    </source>
</reference>
<dbReference type="Proteomes" id="UP000751190">
    <property type="component" value="Unassembled WGS sequence"/>
</dbReference>
<comment type="similarity">
    <text evidence="1">Belongs to the PP2C family.</text>
</comment>
<proteinExistence type="inferred from homology"/>
<dbReference type="PANTHER" id="PTHR12320">
    <property type="entry name" value="PROTEIN PHOSPHATASE 2C"/>
    <property type="match status" value="1"/>
</dbReference>
<dbReference type="GO" id="GO:0004722">
    <property type="term" value="F:protein serine/threonine phosphatase activity"/>
    <property type="evidence" value="ECO:0007669"/>
    <property type="project" value="UniProtKB-EC"/>
</dbReference>
<comment type="catalytic activity">
    <reaction evidence="1">
        <text>O-phospho-L-threonyl-[protein] + H2O = L-threonyl-[protein] + phosphate</text>
        <dbReference type="Rhea" id="RHEA:47004"/>
        <dbReference type="Rhea" id="RHEA-COMP:11060"/>
        <dbReference type="Rhea" id="RHEA-COMP:11605"/>
        <dbReference type="ChEBI" id="CHEBI:15377"/>
        <dbReference type="ChEBI" id="CHEBI:30013"/>
        <dbReference type="ChEBI" id="CHEBI:43474"/>
        <dbReference type="ChEBI" id="CHEBI:61977"/>
        <dbReference type="EC" id="3.1.3.16"/>
    </reaction>
</comment>
<dbReference type="SMART" id="SM00331">
    <property type="entry name" value="PP2C_SIG"/>
    <property type="match status" value="1"/>
</dbReference>
<name>A0A8J6CF06_DIALT</name>
<keyword evidence="1" id="KW-0464">Manganese</keyword>
<keyword evidence="1" id="KW-0460">Magnesium</keyword>
<evidence type="ECO:0000313" key="3">
    <source>
        <dbReference type="EMBL" id="KAG8470199.1"/>
    </source>
</evidence>